<evidence type="ECO:0000313" key="3">
    <source>
        <dbReference type="EMBL" id="ARN75633.1"/>
    </source>
</evidence>
<comment type="similarity">
    <text evidence="1">Belongs to the enoyl-CoA hydratase/isomerase family.</text>
</comment>
<dbReference type="InterPro" id="IPR029045">
    <property type="entry name" value="ClpP/crotonase-like_dom_sf"/>
</dbReference>
<keyword evidence="4" id="KW-1185">Reference proteome</keyword>
<accession>A0A1X9NP13</accession>
<dbReference type="Gene3D" id="3.90.226.10">
    <property type="entry name" value="2-enoyl-CoA Hydratase, Chain A, domain 1"/>
    <property type="match status" value="1"/>
</dbReference>
<protein>
    <recommendedName>
        <fullName evidence="5">Enoyl-CoA hydratase</fullName>
    </recommendedName>
</protein>
<dbReference type="AlphaFoldDB" id="A0A1X9NP13"/>
<evidence type="ECO:0000313" key="4">
    <source>
        <dbReference type="Proteomes" id="UP000193450"/>
    </source>
</evidence>
<dbReference type="RefSeq" id="WP_085759819.1">
    <property type="nucleotide sequence ID" value="NZ_CP019343.1"/>
</dbReference>
<dbReference type="NCBIfam" id="NF004840">
    <property type="entry name" value="PRK06190.1"/>
    <property type="match status" value="1"/>
</dbReference>
<dbReference type="SUPFAM" id="SSF52096">
    <property type="entry name" value="ClpP/crotonase"/>
    <property type="match status" value="1"/>
</dbReference>
<dbReference type="FunFam" id="3.90.226.10:FF:000009">
    <property type="entry name" value="Carnitinyl-CoA dehydratase"/>
    <property type="match status" value="1"/>
</dbReference>
<proteinExistence type="inferred from homology"/>
<dbReference type="STRING" id="716816.BST96_16880"/>
<evidence type="ECO:0000256" key="2">
    <source>
        <dbReference type="ARBA" id="ARBA00023239"/>
    </source>
</evidence>
<keyword evidence="2" id="KW-0456">Lyase</keyword>
<dbReference type="InterPro" id="IPR001753">
    <property type="entry name" value="Enoyl-CoA_hydra/iso"/>
</dbReference>
<dbReference type="CDD" id="cd06558">
    <property type="entry name" value="crotonase-like"/>
    <property type="match status" value="1"/>
</dbReference>
<dbReference type="Pfam" id="PF00378">
    <property type="entry name" value="ECH_1"/>
    <property type="match status" value="1"/>
</dbReference>
<organism evidence="3 4">
    <name type="scientific">Oceanicoccus sagamiensis</name>
    <dbReference type="NCBI Taxonomy" id="716816"/>
    <lineage>
        <taxon>Bacteria</taxon>
        <taxon>Pseudomonadati</taxon>
        <taxon>Pseudomonadota</taxon>
        <taxon>Gammaproteobacteria</taxon>
        <taxon>Cellvibrionales</taxon>
        <taxon>Spongiibacteraceae</taxon>
        <taxon>Oceanicoccus</taxon>
    </lineage>
</organism>
<gene>
    <name evidence="3" type="ORF">BST96_16880</name>
</gene>
<name>A0A1X9NP13_9GAMM</name>
<dbReference type="PANTHER" id="PTHR43802:SF1">
    <property type="entry name" value="IP11341P-RELATED"/>
    <property type="match status" value="1"/>
</dbReference>
<evidence type="ECO:0008006" key="5">
    <source>
        <dbReference type="Google" id="ProtNLM"/>
    </source>
</evidence>
<reference evidence="3 4" key="1">
    <citation type="submission" date="2016-11" db="EMBL/GenBank/DDBJ databases">
        <title>Trade-off between light-utilization and light-protection in marine flavobacteria.</title>
        <authorList>
            <person name="Kumagai Y."/>
        </authorList>
    </citation>
    <scope>NUCLEOTIDE SEQUENCE [LARGE SCALE GENOMIC DNA]</scope>
    <source>
        <strain evidence="3 4">NBRC 107125</strain>
    </source>
</reference>
<dbReference type="EMBL" id="CP019343">
    <property type="protein sequence ID" value="ARN75633.1"/>
    <property type="molecule type" value="Genomic_DNA"/>
</dbReference>
<dbReference type="Proteomes" id="UP000193450">
    <property type="component" value="Chromosome"/>
</dbReference>
<dbReference type="PANTHER" id="PTHR43802">
    <property type="entry name" value="ENOYL-COA HYDRATASE"/>
    <property type="match status" value="1"/>
</dbReference>
<dbReference type="GO" id="GO:0016829">
    <property type="term" value="F:lyase activity"/>
    <property type="evidence" value="ECO:0007669"/>
    <property type="project" value="UniProtKB-KW"/>
</dbReference>
<evidence type="ECO:0000256" key="1">
    <source>
        <dbReference type="ARBA" id="ARBA00005254"/>
    </source>
</evidence>
<sequence>MSESLVKVEIDAPVATITLNRADAMNALSTAMRKEFAEALLSIKTNADIRAIVLTGEGKAFCAGLDLPELQSARTNVAESGVIGSDLLDALSEIGIPVIAAVNGYAITGGFEIALLCDIIIASEKAVFADTHAKVGVIPAWGITQRLPRIIGPMRAKEMSLTGNKVGAQQAYEWGLVNHVVKHEDLLSTAMQLGRDIAGCDHGSQVAIKTLIDVGWMSPIEDGLRLERTASIQAFRDYAAEQEAEKNTG</sequence>
<dbReference type="KEGG" id="osg:BST96_16880"/>